<feature type="signal peptide" evidence="1">
    <location>
        <begin position="1"/>
        <end position="28"/>
    </location>
</feature>
<dbReference type="InterPro" id="IPR059179">
    <property type="entry name" value="MLKL-like_MCAfunc"/>
</dbReference>
<dbReference type="Proteomes" id="UP001215280">
    <property type="component" value="Unassembled WGS sequence"/>
</dbReference>
<accession>A0AAD7KA19</accession>
<dbReference type="InterPro" id="IPR036537">
    <property type="entry name" value="Adaptor_Cbl_N_dom_sf"/>
</dbReference>
<reference evidence="2" key="1">
    <citation type="submission" date="2023-03" db="EMBL/GenBank/DDBJ databases">
        <title>Massive genome expansion in bonnet fungi (Mycena s.s.) driven by repeated elements and novel gene families across ecological guilds.</title>
        <authorList>
            <consortium name="Lawrence Berkeley National Laboratory"/>
            <person name="Harder C.B."/>
            <person name="Miyauchi S."/>
            <person name="Viragh M."/>
            <person name="Kuo A."/>
            <person name="Thoen E."/>
            <person name="Andreopoulos B."/>
            <person name="Lu D."/>
            <person name="Skrede I."/>
            <person name="Drula E."/>
            <person name="Henrissat B."/>
            <person name="Morin E."/>
            <person name="Kohler A."/>
            <person name="Barry K."/>
            <person name="LaButti K."/>
            <person name="Morin E."/>
            <person name="Salamov A."/>
            <person name="Lipzen A."/>
            <person name="Mereny Z."/>
            <person name="Hegedus B."/>
            <person name="Baldrian P."/>
            <person name="Stursova M."/>
            <person name="Weitz H."/>
            <person name="Taylor A."/>
            <person name="Grigoriev I.V."/>
            <person name="Nagy L.G."/>
            <person name="Martin F."/>
            <person name="Kauserud H."/>
        </authorList>
    </citation>
    <scope>NUCLEOTIDE SEQUENCE</scope>
    <source>
        <strain evidence="2">CBHHK188m</strain>
    </source>
</reference>
<dbReference type="EMBL" id="JARJLG010000006">
    <property type="protein sequence ID" value="KAJ7780053.1"/>
    <property type="molecule type" value="Genomic_DNA"/>
</dbReference>
<feature type="chain" id="PRO_5042245459" description="NACHT-NTPase and P-loop NTPases N-terminal domain-containing protein" evidence="1">
    <location>
        <begin position="29"/>
        <end position="279"/>
    </location>
</feature>
<sequence length="279" mass="30062">MAPSTHALGTALEATVTCLSLMAGVAQLAPVPYAQQLISLAASILNAIQQIQENKAGFKQLAQDAGDLVFAVVSEIDSRTPSVEMKQKLDELISLLKNIRDFASEHVSRNVLIRAVTNKADGKKIKDYRAKIRHALDVFGLKAHISVHENIVQILKLLQDLQNRRAVEPPAPQTHVTNMGASFGNLVKIARQPSLEGVFIPPPPQATPPLAVAEASPAPQMIINNMDNSFGNLVNCRIGGTVNTMNVNGDYNAENWFCGDTRGWGGHTVTSSKSITLLS</sequence>
<evidence type="ECO:0000256" key="1">
    <source>
        <dbReference type="SAM" id="SignalP"/>
    </source>
</evidence>
<dbReference type="CDD" id="cd21037">
    <property type="entry name" value="MLKL_NTD"/>
    <property type="match status" value="1"/>
</dbReference>
<evidence type="ECO:0008006" key="4">
    <source>
        <dbReference type="Google" id="ProtNLM"/>
    </source>
</evidence>
<evidence type="ECO:0000313" key="3">
    <source>
        <dbReference type="Proteomes" id="UP001215280"/>
    </source>
</evidence>
<dbReference type="Gene3D" id="1.20.930.20">
    <property type="entry name" value="Adaptor protein Cbl, N-terminal domain"/>
    <property type="match status" value="1"/>
</dbReference>
<proteinExistence type="predicted"/>
<keyword evidence="3" id="KW-1185">Reference proteome</keyword>
<evidence type="ECO:0000313" key="2">
    <source>
        <dbReference type="EMBL" id="KAJ7780053.1"/>
    </source>
</evidence>
<dbReference type="GO" id="GO:0007166">
    <property type="term" value="P:cell surface receptor signaling pathway"/>
    <property type="evidence" value="ECO:0007669"/>
    <property type="project" value="InterPro"/>
</dbReference>
<protein>
    <recommendedName>
        <fullName evidence="4">NACHT-NTPase and P-loop NTPases N-terminal domain-containing protein</fullName>
    </recommendedName>
</protein>
<name>A0AAD7KA19_9AGAR</name>
<keyword evidence="1" id="KW-0732">Signal</keyword>
<organism evidence="2 3">
    <name type="scientific">Mycena maculata</name>
    <dbReference type="NCBI Taxonomy" id="230809"/>
    <lineage>
        <taxon>Eukaryota</taxon>
        <taxon>Fungi</taxon>
        <taxon>Dikarya</taxon>
        <taxon>Basidiomycota</taxon>
        <taxon>Agaricomycotina</taxon>
        <taxon>Agaricomycetes</taxon>
        <taxon>Agaricomycetidae</taxon>
        <taxon>Agaricales</taxon>
        <taxon>Marasmiineae</taxon>
        <taxon>Mycenaceae</taxon>
        <taxon>Mycena</taxon>
    </lineage>
</organism>
<dbReference type="AlphaFoldDB" id="A0AAD7KA19"/>
<comment type="caution">
    <text evidence="2">The sequence shown here is derived from an EMBL/GenBank/DDBJ whole genome shotgun (WGS) entry which is preliminary data.</text>
</comment>
<gene>
    <name evidence="2" type="ORF">DFH07DRAFT_793565</name>
</gene>